<feature type="domain" description="SGNH" evidence="3">
    <location>
        <begin position="397"/>
        <end position="648"/>
    </location>
</feature>
<feature type="transmembrane region" description="Helical" evidence="1">
    <location>
        <begin position="35"/>
        <end position="53"/>
    </location>
</feature>
<dbReference type="InterPro" id="IPR050879">
    <property type="entry name" value="Acyltransferase_3"/>
</dbReference>
<dbReference type="EMBL" id="CP048654">
    <property type="protein sequence ID" value="QOW41677.1"/>
    <property type="molecule type" value="Genomic_DNA"/>
</dbReference>
<protein>
    <submittedName>
        <fullName evidence="4">Acyltransferase</fullName>
    </submittedName>
</protein>
<feature type="transmembrane region" description="Helical" evidence="1">
    <location>
        <begin position="165"/>
        <end position="181"/>
    </location>
</feature>
<sequence length="658" mass="74038">MSFAYRADIDGLRAIAVLLVIFNHIGLSIFPGGYIGVDIFFVISGYLITLILSKEIQNQTFSIGRFYKKRVVRLAPAYFTVLSVVSLVAWQVMLPDELSRYFDSVFYATFLMANIYMQREVGDYFSQSVNEVPLLHLWSLGVEEQFYIFWPLILLCFMKRSNRQWGLLMVGSFILMSLLYAQQQLSVNAEKAYYSMPVRAFELLLGALICFLPQIKWSKWLAQTLVWSCLALLLGTAMWLDHATPFPGAMALIPCLATALIIYIGQSVQSQNVVLTNRFSLWMGKISYPLYLWHWPVIVLFSIYMLPVNAGYQLAMVLLSIALAYLTYRYIEQPSKGFVMAANYKVILSGFVAPALCFIGVAQLVSQHQGFPERLSPQVQNQMAALNSFAHGIRQKCHSFPNPGTLANPQDCVLGVEKPQIDFMLIGDSHANSYTGLLDVWAKDAGLRGYDSTQDTTIYLPGVQRGRGEHEVAAFQARNDAIEAHLKQHHYQFVVMSAAFSQYLDAGHDLHPSAEEDSQVANHLDSYFAGLQAAVDSALASSEYVVMLMDVPVIDPDQANCSLRREWLGIERECAVSAEEFQQSNAPIYQWMSELQQQYPQLIVVEPTKVLCDAQQCDLSVEGTPLYRNQDDDHLSFKGSEALGQAYLQQYGNPLKSL</sequence>
<evidence type="ECO:0000313" key="4">
    <source>
        <dbReference type="EMBL" id="QIC70508.1"/>
    </source>
</evidence>
<dbReference type="AlphaFoldDB" id="A0A6C0Y308"/>
<dbReference type="GO" id="GO:0009103">
    <property type="term" value="P:lipopolysaccharide biosynthetic process"/>
    <property type="evidence" value="ECO:0007669"/>
    <property type="project" value="TreeGrafter"/>
</dbReference>
<dbReference type="InterPro" id="IPR002656">
    <property type="entry name" value="Acyl_transf_3_dom"/>
</dbReference>
<keyword evidence="1" id="KW-0472">Membrane</keyword>
<dbReference type="Pfam" id="PF19040">
    <property type="entry name" value="SGNH"/>
    <property type="match status" value="1"/>
</dbReference>
<feature type="transmembrane region" description="Helical" evidence="1">
    <location>
        <begin position="246"/>
        <end position="265"/>
    </location>
</feature>
<reference evidence="5 7" key="2">
    <citation type="submission" date="2020-02" db="EMBL/GenBank/DDBJ databases">
        <title>Tigecycline-resistant Acinetobacter species from pigs and migratory birds.</title>
        <authorList>
            <person name="Chen C."/>
            <person name="Sun J."/>
            <person name="Liao X.-P."/>
            <person name="Liu Y.-H."/>
        </authorList>
    </citation>
    <scope>NUCLEOTIDE SEQUENCE [LARGE SCALE GENOMIC DNA]</scope>
    <source>
        <strain evidence="5 7">C15_T</strain>
    </source>
</reference>
<evidence type="ECO:0000259" key="2">
    <source>
        <dbReference type="Pfam" id="PF01757"/>
    </source>
</evidence>
<reference evidence="4 6" key="1">
    <citation type="submission" date="2019-09" db="EMBL/GenBank/DDBJ databases">
        <title>Non-baumannii Acinetobacter spp. carrying blaNDM-1 isolated in China.</title>
        <authorList>
            <person name="Cui C."/>
            <person name="Chen C."/>
            <person name="Sun J."/>
            <person name="Liu Y."/>
        </authorList>
    </citation>
    <scope>NUCLEOTIDE SEQUENCE [LARGE SCALE GENOMIC DNA]</scope>
    <source>
        <strain evidence="4 6">B18</strain>
    </source>
</reference>
<gene>
    <name evidence="4" type="ORF">FSC09_08805</name>
    <name evidence="5" type="ORF">G0027_01730</name>
</gene>
<feature type="domain" description="Acyltransferase 3" evidence="2">
    <location>
        <begin position="7"/>
        <end position="329"/>
    </location>
</feature>
<feature type="transmembrane region" description="Helical" evidence="1">
    <location>
        <begin position="343"/>
        <end position="365"/>
    </location>
</feature>
<feature type="transmembrane region" description="Helical" evidence="1">
    <location>
        <begin position="220"/>
        <end position="240"/>
    </location>
</feature>
<evidence type="ECO:0000313" key="5">
    <source>
        <dbReference type="EMBL" id="QOW41677.1"/>
    </source>
</evidence>
<dbReference type="PANTHER" id="PTHR23028">
    <property type="entry name" value="ACETYLTRANSFERASE"/>
    <property type="match status" value="1"/>
</dbReference>
<evidence type="ECO:0000313" key="7">
    <source>
        <dbReference type="Proteomes" id="UP000593812"/>
    </source>
</evidence>
<dbReference type="InterPro" id="IPR043968">
    <property type="entry name" value="SGNH"/>
</dbReference>
<dbReference type="RefSeq" id="WP_163145922.1">
    <property type="nucleotide sequence ID" value="NZ_CP044455.1"/>
</dbReference>
<name>A0A6C0Y308_9GAMM</name>
<keyword evidence="1" id="KW-0812">Transmembrane</keyword>
<organism evidence="4 6">
    <name type="scientific">Acinetobacter indicus</name>
    <dbReference type="NCBI Taxonomy" id="756892"/>
    <lineage>
        <taxon>Bacteria</taxon>
        <taxon>Pseudomonadati</taxon>
        <taxon>Pseudomonadota</taxon>
        <taxon>Gammaproteobacteria</taxon>
        <taxon>Moraxellales</taxon>
        <taxon>Moraxellaceae</taxon>
        <taxon>Acinetobacter</taxon>
    </lineage>
</organism>
<keyword evidence="1" id="KW-1133">Transmembrane helix</keyword>
<accession>A0A6C0Y308</accession>
<evidence type="ECO:0000256" key="1">
    <source>
        <dbReference type="SAM" id="Phobius"/>
    </source>
</evidence>
<proteinExistence type="predicted"/>
<dbReference type="EMBL" id="CP044455">
    <property type="protein sequence ID" value="QIC70508.1"/>
    <property type="molecule type" value="Genomic_DNA"/>
</dbReference>
<keyword evidence="4" id="KW-0012">Acyltransferase</keyword>
<feature type="transmembrane region" description="Helical" evidence="1">
    <location>
        <begin position="135"/>
        <end position="158"/>
    </location>
</feature>
<dbReference type="PANTHER" id="PTHR23028:SF53">
    <property type="entry name" value="ACYL_TRANSF_3 DOMAIN-CONTAINING PROTEIN"/>
    <property type="match status" value="1"/>
</dbReference>
<feature type="transmembrane region" description="Helical" evidence="1">
    <location>
        <begin position="286"/>
        <end position="306"/>
    </location>
</feature>
<keyword evidence="4" id="KW-0808">Transferase</keyword>
<dbReference type="GO" id="GO:0016747">
    <property type="term" value="F:acyltransferase activity, transferring groups other than amino-acyl groups"/>
    <property type="evidence" value="ECO:0007669"/>
    <property type="project" value="InterPro"/>
</dbReference>
<dbReference type="GO" id="GO:0016020">
    <property type="term" value="C:membrane"/>
    <property type="evidence" value="ECO:0007669"/>
    <property type="project" value="TreeGrafter"/>
</dbReference>
<feature type="transmembrane region" description="Helical" evidence="1">
    <location>
        <begin position="312"/>
        <end position="331"/>
    </location>
</feature>
<evidence type="ECO:0000313" key="6">
    <source>
        <dbReference type="Proteomes" id="UP000503440"/>
    </source>
</evidence>
<feature type="transmembrane region" description="Helical" evidence="1">
    <location>
        <begin position="193"/>
        <end position="213"/>
    </location>
</feature>
<feature type="transmembrane region" description="Helical" evidence="1">
    <location>
        <begin position="74"/>
        <end position="93"/>
    </location>
</feature>
<dbReference type="Proteomes" id="UP000503440">
    <property type="component" value="Chromosome"/>
</dbReference>
<feature type="transmembrane region" description="Helical" evidence="1">
    <location>
        <begin position="12"/>
        <end position="29"/>
    </location>
</feature>
<evidence type="ECO:0000259" key="3">
    <source>
        <dbReference type="Pfam" id="PF19040"/>
    </source>
</evidence>
<dbReference type="Pfam" id="PF01757">
    <property type="entry name" value="Acyl_transf_3"/>
    <property type="match status" value="1"/>
</dbReference>
<dbReference type="Proteomes" id="UP000593812">
    <property type="component" value="Chromosome"/>
</dbReference>